<dbReference type="SUPFAM" id="SSF64005">
    <property type="entry name" value="Undecaprenyl diphosphate synthase"/>
    <property type="match status" value="1"/>
</dbReference>
<name>A0A1E7F5I7_9STRA</name>
<sequence length="224" mass="25812">MDGNRRYGKLKYGNATRGHWDGSSKLVEFAKWCIAERIAVLTVFAFSSENWKREPAEVAALMKIFAKYCDELRVEAIQRNIKIMALSTEYERIPAHVQVGIKRMVEETQHCNGMIMNICLSYGSRDEIVRATKSIVEDALHNKLDPKIINEKTISQRLLTNNCGGDPDVLIRTSGEVRISNFLLWQLAYTELFFWDKPWPAVEKADLLQVIHTYAKGRNRRYGK</sequence>
<dbReference type="InterPro" id="IPR001441">
    <property type="entry name" value="UPP_synth-like"/>
</dbReference>
<evidence type="ECO:0000256" key="2">
    <source>
        <dbReference type="ARBA" id="ARBA00022679"/>
    </source>
</evidence>
<dbReference type="InterPro" id="IPR036424">
    <property type="entry name" value="UPP_synth-like_sf"/>
</dbReference>
<protein>
    <recommendedName>
        <fullName evidence="3">Alkyl transferase</fullName>
        <ecNumber evidence="3">2.5.1.-</ecNumber>
    </recommendedName>
</protein>
<dbReference type="Gene3D" id="3.40.1180.10">
    <property type="entry name" value="Decaprenyl diphosphate synthase-like"/>
    <property type="match status" value="1"/>
</dbReference>
<reference evidence="4 5" key="1">
    <citation type="submission" date="2016-09" db="EMBL/GenBank/DDBJ databases">
        <title>Extensive genetic diversity and differential bi-allelic expression allows diatom success in the polar Southern Ocean.</title>
        <authorList>
            <consortium name="DOE Joint Genome Institute"/>
            <person name="Mock T."/>
            <person name="Otillar R.P."/>
            <person name="Strauss J."/>
            <person name="Dupont C."/>
            <person name="Frickenhaus S."/>
            <person name="Maumus F."/>
            <person name="Mcmullan M."/>
            <person name="Sanges R."/>
            <person name="Schmutz J."/>
            <person name="Toseland A."/>
            <person name="Valas R."/>
            <person name="Veluchamy A."/>
            <person name="Ward B.J."/>
            <person name="Allen A."/>
            <person name="Barry K."/>
            <person name="Falciatore A."/>
            <person name="Ferrante M."/>
            <person name="Fortunato A.E."/>
            <person name="Gloeckner G."/>
            <person name="Gruber A."/>
            <person name="Hipkin R."/>
            <person name="Janech M."/>
            <person name="Kroth P."/>
            <person name="Leese F."/>
            <person name="Lindquist E."/>
            <person name="Lyon B.R."/>
            <person name="Martin J."/>
            <person name="Mayer C."/>
            <person name="Parker M."/>
            <person name="Quesneville H."/>
            <person name="Raymond J."/>
            <person name="Uhlig C."/>
            <person name="Valentin K.U."/>
            <person name="Worden A.Z."/>
            <person name="Armbrust E.V."/>
            <person name="Bowler C."/>
            <person name="Green B."/>
            <person name="Moulton V."/>
            <person name="Van Oosterhout C."/>
            <person name="Grigoriev I."/>
        </authorList>
    </citation>
    <scope>NUCLEOTIDE SEQUENCE [LARGE SCALE GENOMIC DNA]</scope>
    <source>
        <strain evidence="4 5">CCMP1102</strain>
    </source>
</reference>
<proteinExistence type="inferred from homology"/>
<dbReference type="HAMAP" id="MF_01139">
    <property type="entry name" value="ISPT"/>
    <property type="match status" value="1"/>
</dbReference>
<evidence type="ECO:0000256" key="3">
    <source>
        <dbReference type="RuleBase" id="RU363018"/>
    </source>
</evidence>
<dbReference type="GO" id="GO:0016094">
    <property type="term" value="P:polyprenol biosynthetic process"/>
    <property type="evidence" value="ECO:0007669"/>
    <property type="project" value="TreeGrafter"/>
</dbReference>
<dbReference type="GO" id="GO:0005783">
    <property type="term" value="C:endoplasmic reticulum"/>
    <property type="evidence" value="ECO:0007669"/>
    <property type="project" value="TreeGrafter"/>
</dbReference>
<keyword evidence="2 3" id="KW-0808">Transferase</keyword>
<dbReference type="Proteomes" id="UP000095751">
    <property type="component" value="Unassembled WGS sequence"/>
</dbReference>
<accession>A0A1E7F5I7</accession>
<evidence type="ECO:0000313" key="5">
    <source>
        <dbReference type="Proteomes" id="UP000095751"/>
    </source>
</evidence>
<evidence type="ECO:0000256" key="1">
    <source>
        <dbReference type="ARBA" id="ARBA00005432"/>
    </source>
</evidence>
<dbReference type="EC" id="2.5.1.-" evidence="3"/>
<dbReference type="AlphaFoldDB" id="A0A1E7F5I7"/>
<dbReference type="Pfam" id="PF01255">
    <property type="entry name" value="Prenyltransf"/>
    <property type="match status" value="1"/>
</dbReference>
<dbReference type="PANTHER" id="PTHR10291">
    <property type="entry name" value="DEHYDRODOLICHYL DIPHOSPHATE SYNTHASE FAMILY MEMBER"/>
    <property type="match status" value="1"/>
</dbReference>
<dbReference type="NCBIfam" id="TIGR00055">
    <property type="entry name" value="uppS"/>
    <property type="match status" value="1"/>
</dbReference>
<gene>
    <name evidence="4" type="ORF">FRACYDRAFT_226726</name>
</gene>
<dbReference type="KEGG" id="fcy:FRACYDRAFT_226726"/>
<comment type="similarity">
    <text evidence="1 3">Belongs to the UPP synthase family.</text>
</comment>
<keyword evidence="5" id="KW-1185">Reference proteome</keyword>
<dbReference type="PROSITE" id="PS01066">
    <property type="entry name" value="UPP_SYNTHASE"/>
    <property type="match status" value="1"/>
</dbReference>
<dbReference type="CDD" id="cd00475">
    <property type="entry name" value="Cis_IPPS"/>
    <property type="match status" value="1"/>
</dbReference>
<dbReference type="GO" id="GO:0045547">
    <property type="term" value="F:ditrans,polycis-polyprenyl diphosphate synthase [(2E,6E)-farnesyl diphosphate specific] activity"/>
    <property type="evidence" value="ECO:0007669"/>
    <property type="project" value="TreeGrafter"/>
</dbReference>
<evidence type="ECO:0000313" key="4">
    <source>
        <dbReference type="EMBL" id="OEU13410.1"/>
    </source>
</evidence>
<dbReference type="InParanoid" id="A0A1E7F5I7"/>
<dbReference type="PANTHER" id="PTHR10291:SF43">
    <property type="entry name" value="DEHYDRODOLICHYL DIPHOSPHATE SYNTHASE COMPLEX SUBUNIT DHDDS"/>
    <property type="match status" value="1"/>
</dbReference>
<dbReference type="FunCoup" id="A0A1E7F5I7">
    <property type="interactions" value="146"/>
</dbReference>
<organism evidence="4 5">
    <name type="scientific">Fragilariopsis cylindrus CCMP1102</name>
    <dbReference type="NCBI Taxonomy" id="635003"/>
    <lineage>
        <taxon>Eukaryota</taxon>
        <taxon>Sar</taxon>
        <taxon>Stramenopiles</taxon>
        <taxon>Ochrophyta</taxon>
        <taxon>Bacillariophyta</taxon>
        <taxon>Bacillariophyceae</taxon>
        <taxon>Bacillariophycidae</taxon>
        <taxon>Bacillariales</taxon>
        <taxon>Bacillariaceae</taxon>
        <taxon>Fragilariopsis</taxon>
    </lineage>
</organism>
<dbReference type="InterPro" id="IPR018520">
    <property type="entry name" value="UPP_synth-like_CS"/>
</dbReference>
<dbReference type="EMBL" id="KV784361">
    <property type="protein sequence ID" value="OEU13410.1"/>
    <property type="molecule type" value="Genomic_DNA"/>
</dbReference>
<dbReference type="OrthoDB" id="4173905at2759"/>